<evidence type="ECO:0000313" key="2">
    <source>
        <dbReference type="Proteomes" id="UP000188268"/>
    </source>
</evidence>
<gene>
    <name evidence="1" type="ORF">CCACVL1_01054</name>
</gene>
<name>A0A1R3KRD8_COCAP</name>
<sequence length="23" mass="2385">NESDSGSTHPTSCMAAAWYAAQV</sequence>
<keyword evidence="2" id="KW-1185">Reference proteome</keyword>
<reference evidence="1 2" key="1">
    <citation type="submission" date="2013-09" db="EMBL/GenBank/DDBJ databases">
        <title>Corchorus capsularis genome sequencing.</title>
        <authorList>
            <person name="Alam M."/>
            <person name="Haque M.S."/>
            <person name="Islam M.S."/>
            <person name="Emdad E.M."/>
            <person name="Islam M.M."/>
            <person name="Ahmed B."/>
            <person name="Halim A."/>
            <person name="Hossen Q.M.M."/>
            <person name="Hossain M.Z."/>
            <person name="Ahmed R."/>
            <person name="Khan M.M."/>
            <person name="Islam R."/>
            <person name="Rashid M.M."/>
            <person name="Khan S.A."/>
            <person name="Rahman M.S."/>
            <person name="Alam M."/>
        </authorList>
    </citation>
    <scope>NUCLEOTIDE SEQUENCE [LARGE SCALE GENOMIC DNA]</scope>
    <source>
        <strain evidence="2">cv. CVL-1</strain>
        <tissue evidence="1">Whole seedling</tissue>
    </source>
</reference>
<feature type="non-terminal residue" evidence="1">
    <location>
        <position position="1"/>
    </location>
</feature>
<dbReference type="AlphaFoldDB" id="A0A1R3KRD8"/>
<organism evidence="1 2">
    <name type="scientific">Corchorus capsularis</name>
    <name type="common">Jute</name>
    <dbReference type="NCBI Taxonomy" id="210143"/>
    <lineage>
        <taxon>Eukaryota</taxon>
        <taxon>Viridiplantae</taxon>
        <taxon>Streptophyta</taxon>
        <taxon>Embryophyta</taxon>
        <taxon>Tracheophyta</taxon>
        <taxon>Spermatophyta</taxon>
        <taxon>Magnoliopsida</taxon>
        <taxon>eudicotyledons</taxon>
        <taxon>Gunneridae</taxon>
        <taxon>Pentapetalae</taxon>
        <taxon>rosids</taxon>
        <taxon>malvids</taxon>
        <taxon>Malvales</taxon>
        <taxon>Malvaceae</taxon>
        <taxon>Grewioideae</taxon>
        <taxon>Apeibeae</taxon>
        <taxon>Corchorus</taxon>
    </lineage>
</organism>
<dbReference type="Proteomes" id="UP000188268">
    <property type="component" value="Unassembled WGS sequence"/>
</dbReference>
<dbReference type="EMBL" id="AWWV01003108">
    <property type="protein sequence ID" value="OMP09619.1"/>
    <property type="molecule type" value="Genomic_DNA"/>
</dbReference>
<dbReference type="Gramene" id="OMP09619">
    <property type="protein sequence ID" value="OMP09619"/>
    <property type="gene ID" value="CCACVL1_01054"/>
</dbReference>
<proteinExistence type="predicted"/>
<protein>
    <submittedName>
        <fullName evidence="1">Uncharacterized protein</fullName>
    </submittedName>
</protein>
<accession>A0A1R3KRD8</accession>
<comment type="caution">
    <text evidence="1">The sequence shown here is derived from an EMBL/GenBank/DDBJ whole genome shotgun (WGS) entry which is preliminary data.</text>
</comment>
<evidence type="ECO:0000313" key="1">
    <source>
        <dbReference type="EMBL" id="OMP09619.1"/>
    </source>
</evidence>